<organism evidence="4 5">
    <name type="scientific">Kitasatospora kazusensis</name>
    <dbReference type="NCBI Taxonomy" id="407974"/>
    <lineage>
        <taxon>Bacteria</taxon>
        <taxon>Bacillati</taxon>
        <taxon>Actinomycetota</taxon>
        <taxon>Actinomycetes</taxon>
        <taxon>Kitasatosporales</taxon>
        <taxon>Streptomycetaceae</taxon>
        <taxon>Kitasatospora</taxon>
    </lineage>
</organism>
<dbReference type="Pfam" id="PF13579">
    <property type="entry name" value="Glyco_trans_4_4"/>
    <property type="match status" value="1"/>
</dbReference>
<name>A0ABN3A7T5_9ACTN</name>
<keyword evidence="2" id="KW-0808">Transferase</keyword>
<reference evidence="4 5" key="1">
    <citation type="journal article" date="2019" name="Int. J. Syst. Evol. Microbiol.">
        <title>The Global Catalogue of Microorganisms (GCM) 10K type strain sequencing project: providing services to taxonomists for standard genome sequencing and annotation.</title>
        <authorList>
            <consortium name="The Broad Institute Genomics Platform"/>
            <consortium name="The Broad Institute Genome Sequencing Center for Infectious Disease"/>
            <person name="Wu L."/>
            <person name="Ma J."/>
        </authorList>
    </citation>
    <scope>NUCLEOTIDE SEQUENCE [LARGE SCALE GENOMIC DNA]</scope>
    <source>
        <strain evidence="4 5">JCM 14560</strain>
    </source>
</reference>
<evidence type="ECO:0000313" key="5">
    <source>
        <dbReference type="Proteomes" id="UP001422759"/>
    </source>
</evidence>
<proteinExistence type="predicted"/>
<comment type="caution">
    <text evidence="4">The sequence shown here is derived from an EMBL/GenBank/DDBJ whole genome shotgun (WGS) entry which is preliminary data.</text>
</comment>
<dbReference type="SUPFAM" id="SSF53756">
    <property type="entry name" value="UDP-Glycosyltransferase/glycogen phosphorylase"/>
    <property type="match status" value="1"/>
</dbReference>
<dbReference type="Pfam" id="PF13692">
    <property type="entry name" value="Glyco_trans_1_4"/>
    <property type="match status" value="1"/>
</dbReference>
<evidence type="ECO:0000256" key="1">
    <source>
        <dbReference type="ARBA" id="ARBA00022676"/>
    </source>
</evidence>
<evidence type="ECO:0000259" key="3">
    <source>
        <dbReference type="Pfam" id="PF13579"/>
    </source>
</evidence>
<dbReference type="PANTHER" id="PTHR45947">
    <property type="entry name" value="SULFOQUINOVOSYL TRANSFERASE SQD2"/>
    <property type="match status" value="1"/>
</dbReference>
<accession>A0ABN3A7T5</accession>
<feature type="domain" description="Glycosyltransferase subfamily 4-like N-terminal" evidence="3">
    <location>
        <begin position="65"/>
        <end position="220"/>
    </location>
</feature>
<dbReference type="PANTHER" id="PTHR45947:SF3">
    <property type="entry name" value="SULFOQUINOVOSYL TRANSFERASE SQD2"/>
    <property type="match status" value="1"/>
</dbReference>
<gene>
    <name evidence="4" type="ORF">GCM10009760_56010</name>
</gene>
<keyword evidence="5" id="KW-1185">Reference proteome</keyword>
<dbReference type="InterPro" id="IPR028098">
    <property type="entry name" value="Glyco_trans_4-like_N"/>
</dbReference>
<keyword evidence="1" id="KW-0328">Glycosyltransferase</keyword>
<dbReference type="EMBL" id="BAAANT010000048">
    <property type="protein sequence ID" value="GAA2155794.1"/>
    <property type="molecule type" value="Genomic_DNA"/>
</dbReference>
<protein>
    <submittedName>
        <fullName evidence="4">Glycosyltransferase family 4 protein</fullName>
    </submittedName>
</protein>
<dbReference type="InterPro" id="IPR050194">
    <property type="entry name" value="Glycosyltransferase_grp1"/>
</dbReference>
<sequence>MRSWRRLSKGLSDLAWWRLDTGIPDRELVIESERDDVDQSVNRATAAAPEPGQLQVVFVLAASTGGIGAHVRSLAQGLVAHGVGVTVCAPAGTDSLFGFSRTGARFHLVDITPTAGARSDAAAIGELRRAFTGADVVHAHGLRAGLLSDLALRTAGRFPGLRPETPLVVTSHHAMLATGMERRLQRLMERRVARAADLVLGASSDLVARARELGASDARLGPVAAPPMPPGELGREAARARLLGDRPDRPVVLAIGRLVQQKSFGLLLDAARDLGEADPVVLIAGEGPERAGLGERIATERLPVRLLGYRADVPDLLAAADVVVVSSRWEARSLVVQEAMRAGVPVVSTAVGGVPELVGEAAVLVPYGDAGALGAAVRGLLAEPDRRAALAAAGRAQAETWPDEAATVAQVLSTYDELVQRS</sequence>
<dbReference type="Gene3D" id="3.40.50.2000">
    <property type="entry name" value="Glycogen Phosphorylase B"/>
    <property type="match status" value="2"/>
</dbReference>
<dbReference type="Proteomes" id="UP001422759">
    <property type="component" value="Unassembled WGS sequence"/>
</dbReference>
<evidence type="ECO:0000313" key="4">
    <source>
        <dbReference type="EMBL" id="GAA2155794.1"/>
    </source>
</evidence>
<evidence type="ECO:0000256" key="2">
    <source>
        <dbReference type="ARBA" id="ARBA00022679"/>
    </source>
</evidence>
<dbReference type="CDD" id="cd03801">
    <property type="entry name" value="GT4_PimA-like"/>
    <property type="match status" value="1"/>
</dbReference>